<evidence type="ECO:0000256" key="6">
    <source>
        <dbReference type="ARBA" id="ARBA00022837"/>
    </source>
</evidence>
<evidence type="ECO:0000256" key="4">
    <source>
        <dbReference type="ARBA" id="ARBA00022723"/>
    </source>
</evidence>
<comment type="cofactor">
    <cofactor evidence="8">
        <name>Ca(2+)</name>
        <dbReference type="ChEBI" id="CHEBI:29108"/>
    </cofactor>
    <text evidence="8">Binds 1 Ca(2+) ion. Required for its activity.</text>
</comment>
<dbReference type="PANTHER" id="PTHR31683:SF74">
    <property type="entry name" value="PECTATE LYASE"/>
    <property type="match status" value="1"/>
</dbReference>
<dbReference type="InterPro" id="IPR011050">
    <property type="entry name" value="Pectin_lyase_fold/virulence"/>
</dbReference>
<comment type="caution">
    <text evidence="10">The sequence shown here is derived from an EMBL/GenBank/DDBJ whole genome shotgun (WGS) entry which is preliminary data.</text>
</comment>
<evidence type="ECO:0000313" key="11">
    <source>
        <dbReference type="Proteomes" id="UP000325081"/>
    </source>
</evidence>
<proteinExistence type="inferred from homology"/>
<dbReference type="Pfam" id="PF00544">
    <property type="entry name" value="Pectate_lyase_4"/>
    <property type="match status" value="1"/>
</dbReference>
<accession>A0A5A7R721</accession>
<dbReference type="InterPro" id="IPR045032">
    <property type="entry name" value="PEL"/>
</dbReference>
<dbReference type="EMBL" id="BKCP01010626">
    <property type="protein sequence ID" value="GER53485.1"/>
    <property type="molecule type" value="Genomic_DNA"/>
</dbReference>
<comment type="similarity">
    <text evidence="8">Belongs to the polysaccharide lyase 1 family.</text>
</comment>
<dbReference type="UniPathway" id="UPA00545">
    <property type="reaction ID" value="UER00824"/>
</dbReference>
<evidence type="ECO:0000256" key="7">
    <source>
        <dbReference type="ARBA" id="ARBA00023239"/>
    </source>
</evidence>
<feature type="domain" description="Pectate lyase" evidence="9">
    <location>
        <begin position="111"/>
        <end position="308"/>
    </location>
</feature>
<dbReference type="OrthoDB" id="1637350at2759"/>
<feature type="chain" id="PRO_5023066346" description="Pectate lyase" evidence="8">
    <location>
        <begin position="27"/>
        <end position="381"/>
    </location>
</feature>
<evidence type="ECO:0000256" key="5">
    <source>
        <dbReference type="ARBA" id="ARBA00022729"/>
    </source>
</evidence>
<evidence type="ECO:0000313" key="10">
    <source>
        <dbReference type="EMBL" id="GER53485.1"/>
    </source>
</evidence>
<protein>
    <recommendedName>
        <fullName evidence="3 8">Pectate lyase</fullName>
        <ecNumber evidence="3 8">4.2.2.2</ecNumber>
    </recommendedName>
</protein>
<organism evidence="10 11">
    <name type="scientific">Striga asiatica</name>
    <name type="common">Asiatic witchweed</name>
    <name type="synonym">Buchnera asiatica</name>
    <dbReference type="NCBI Taxonomy" id="4170"/>
    <lineage>
        <taxon>Eukaryota</taxon>
        <taxon>Viridiplantae</taxon>
        <taxon>Streptophyta</taxon>
        <taxon>Embryophyta</taxon>
        <taxon>Tracheophyta</taxon>
        <taxon>Spermatophyta</taxon>
        <taxon>Magnoliopsida</taxon>
        <taxon>eudicotyledons</taxon>
        <taxon>Gunneridae</taxon>
        <taxon>Pentapetalae</taxon>
        <taxon>asterids</taxon>
        <taxon>lamiids</taxon>
        <taxon>Lamiales</taxon>
        <taxon>Orobanchaceae</taxon>
        <taxon>Buchnereae</taxon>
        <taxon>Striga</taxon>
    </lineage>
</organism>
<feature type="signal peptide" evidence="8">
    <location>
        <begin position="1"/>
        <end position="26"/>
    </location>
</feature>
<keyword evidence="4 8" id="KW-0479">Metal-binding</keyword>
<dbReference type="PANTHER" id="PTHR31683">
    <property type="entry name" value="PECTATE LYASE 18-RELATED"/>
    <property type="match status" value="1"/>
</dbReference>
<comment type="catalytic activity">
    <reaction evidence="1 8">
        <text>Eliminative cleavage of (1-&gt;4)-alpha-D-galacturonan to give oligosaccharides with 4-deoxy-alpha-D-galact-4-enuronosyl groups at their non-reducing ends.</text>
        <dbReference type="EC" id="4.2.2.2"/>
    </reaction>
</comment>
<dbReference type="InterPro" id="IPR018082">
    <property type="entry name" value="AmbAllergen"/>
</dbReference>
<reference evidence="11" key="1">
    <citation type="journal article" date="2019" name="Curr. Biol.">
        <title>Genome Sequence of Striga asiatica Provides Insight into the Evolution of Plant Parasitism.</title>
        <authorList>
            <person name="Yoshida S."/>
            <person name="Kim S."/>
            <person name="Wafula E.K."/>
            <person name="Tanskanen J."/>
            <person name="Kim Y.M."/>
            <person name="Honaas L."/>
            <person name="Yang Z."/>
            <person name="Spallek T."/>
            <person name="Conn C.E."/>
            <person name="Ichihashi Y."/>
            <person name="Cheong K."/>
            <person name="Cui S."/>
            <person name="Der J.P."/>
            <person name="Gundlach H."/>
            <person name="Jiao Y."/>
            <person name="Hori C."/>
            <person name="Ishida J.K."/>
            <person name="Kasahara H."/>
            <person name="Kiba T."/>
            <person name="Kim M.S."/>
            <person name="Koo N."/>
            <person name="Laohavisit A."/>
            <person name="Lee Y.H."/>
            <person name="Lumba S."/>
            <person name="McCourt P."/>
            <person name="Mortimer J.C."/>
            <person name="Mutuku J.M."/>
            <person name="Nomura T."/>
            <person name="Sasaki-Sekimoto Y."/>
            <person name="Seto Y."/>
            <person name="Wang Y."/>
            <person name="Wakatake T."/>
            <person name="Sakakibara H."/>
            <person name="Demura T."/>
            <person name="Yamaguchi S."/>
            <person name="Yoneyama K."/>
            <person name="Manabe R.I."/>
            <person name="Nelson D.C."/>
            <person name="Schulman A.H."/>
            <person name="Timko M.P."/>
            <person name="dePamphilis C.W."/>
            <person name="Choi D."/>
            <person name="Shirasu K."/>
        </authorList>
    </citation>
    <scope>NUCLEOTIDE SEQUENCE [LARGE SCALE GENOMIC DNA]</scope>
    <source>
        <strain evidence="11">cv. UVA1</strain>
    </source>
</reference>
<dbReference type="SMART" id="SM00656">
    <property type="entry name" value="Amb_all"/>
    <property type="match status" value="1"/>
</dbReference>
<dbReference type="SUPFAM" id="SSF51126">
    <property type="entry name" value="Pectin lyase-like"/>
    <property type="match status" value="1"/>
</dbReference>
<dbReference type="GO" id="GO:0046872">
    <property type="term" value="F:metal ion binding"/>
    <property type="evidence" value="ECO:0007669"/>
    <property type="project" value="UniProtKB-KW"/>
</dbReference>
<keyword evidence="5 8" id="KW-0732">Signal</keyword>
<dbReference type="InterPro" id="IPR012334">
    <property type="entry name" value="Pectin_lyas_fold"/>
</dbReference>
<dbReference type="EC" id="4.2.2.2" evidence="3 8"/>
<keyword evidence="7 8" id="KW-0456">Lyase</keyword>
<evidence type="ECO:0000256" key="1">
    <source>
        <dbReference type="ARBA" id="ARBA00000695"/>
    </source>
</evidence>
<evidence type="ECO:0000256" key="8">
    <source>
        <dbReference type="RuleBase" id="RU361123"/>
    </source>
</evidence>
<keyword evidence="11" id="KW-1185">Reference proteome</keyword>
<dbReference type="AlphaFoldDB" id="A0A5A7R721"/>
<evidence type="ECO:0000256" key="2">
    <source>
        <dbReference type="ARBA" id="ARBA00005220"/>
    </source>
</evidence>
<sequence>MTHKMSWCLVWAISIAIVTILGPAEAHKPHNNVMNVIDRCWRTNPNWRRNRHQLATCSVGYTGKMTNNIGRAVTNYKVTDPSDDSLNPRPGTLRYAVTSIKGKVWVTFARDMSIKLIKPLLVSSYTTLDGRGVNVHIANGACLYLQRVTDVIIHGLRIHNCMAQGPGPVMGPNRRVVNLGPVDGDAIRMLTSTRVWIDHNTLSDCQDGLIDVTRGSTEITITNNRFKLQDKVMLLGHDDGFMWDTKMRVTVAFNHFGPHCIQRMPRIRFGYAHVVNNLYLGWGQYALGGSMNPSIKSQANLFIAPQGDNKEITWDSSANGRFKSINDVFENGASFKESVDKGVTMRPNYRPDQNFEVADGRIVRALTSSAGALICPRTSTC</sequence>
<dbReference type="GO" id="GO:0030570">
    <property type="term" value="F:pectate lyase activity"/>
    <property type="evidence" value="ECO:0007669"/>
    <property type="project" value="UniProtKB-EC"/>
</dbReference>
<name>A0A5A7R721_STRAF</name>
<gene>
    <name evidence="10" type="ORF">STAS_31009</name>
</gene>
<dbReference type="GO" id="GO:0045490">
    <property type="term" value="P:pectin catabolic process"/>
    <property type="evidence" value="ECO:0007669"/>
    <property type="project" value="UniProtKB-UniPathway"/>
</dbReference>
<dbReference type="Proteomes" id="UP000325081">
    <property type="component" value="Unassembled WGS sequence"/>
</dbReference>
<dbReference type="Gene3D" id="2.160.20.10">
    <property type="entry name" value="Single-stranded right-handed beta-helix, Pectin lyase-like"/>
    <property type="match status" value="1"/>
</dbReference>
<keyword evidence="6 8" id="KW-0106">Calcium</keyword>
<dbReference type="PRINTS" id="PR00807">
    <property type="entry name" value="AMBALLERGEN"/>
</dbReference>
<evidence type="ECO:0000259" key="9">
    <source>
        <dbReference type="SMART" id="SM00656"/>
    </source>
</evidence>
<evidence type="ECO:0000256" key="3">
    <source>
        <dbReference type="ARBA" id="ARBA00012272"/>
    </source>
</evidence>
<comment type="pathway">
    <text evidence="2 8">Glycan metabolism; pectin degradation; 2-dehydro-3-deoxy-D-gluconate from pectin: step 2/5.</text>
</comment>
<dbReference type="InterPro" id="IPR002022">
    <property type="entry name" value="Pec_lyase"/>
</dbReference>